<dbReference type="InterPro" id="IPR052702">
    <property type="entry name" value="MscS-like_channel"/>
</dbReference>
<feature type="domain" description="Mechanosensitive ion channel MscS" evidence="8">
    <location>
        <begin position="163"/>
        <end position="229"/>
    </location>
</feature>
<evidence type="ECO:0000259" key="8">
    <source>
        <dbReference type="Pfam" id="PF00924"/>
    </source>
</evidence>
<dbReference type="SUPFAM" id="SSF50182">
    <property type="entry name" value="Sm-like ribonucleoproteins"/>
    <property type="match status" value="1"/>
</dbReference>
<dbReference type="GO" id="GO:0008381">
    <property type="term" value="F:mechanosensitive monoatomic ion channel activity"/>
    <property type="evidence" value="ECO:0007669"/>
    <property type="project" value="UniProtKB-ARBA"/>
</dbReference>
<keyword evidence="11" id="KW-1185">Reference proteome</keyword>
<comment type="caution">
    <text evidence="10">The sequence shown here is derived from an EMBL/GenBank/DDBJ whole genome shotgun (WGS) entry which is preliminary data.</text>
</comment>
<feature type="transmembrane region" description="Helical" evidence="7">
    <location>
        <begin position="147"/>
        <end position="169"/>
    </location>
</feature>
<dbReference type="Pfam" id="PF21082">
    <property type="entry name" value="MS_channel_3rd"/>
    <property type="match status" value="1"/>
</dbReference>
<evidence type="ECO:0000256" key="3">
    <source>
        <dbReference type="ARBA" id="ARBA00022475"/>
    </source>
</evidence>
<evidence type="ECO:0000256" key="2">
    <source>
        <dbReference type="ARBA" id="ARBA00008017"/>
    </source>
</evidence>
<dbReference type="PANTHER" id="PTHR30347">
    <property type="entry name" value="POTASSIUM CHANNEL RELATED"/>
    <property type="match status" value="1"/>
</dbReference>
<organism evidence="10 11">
    <name type="scientific">Algoriphagus aquaeductus</name>
    <dbReference type="NCBI Taxonomy" id="475299"/>
    <lineage>
        <taxon>Bacteria</taxon>
        <taxon>Pseudomonadati</taxon>
        <taxon>Bacteroidota</taxon>
        <taxon>Cytophagia</taxon>
        <taxon>Cytophagales</taxon>
        <taxon>Cyclobacteriaceae</taxon>
        <taxon>Algoriphagus</taxon>
    </lineage>
</organism>
<dbReference type="AlphaFoldDB" id="A0A326RVD9"/>
<dbReference type="InterPro" id="IPR049278">
    <property type="entry name" value="MS_channel_C"/>
</dbReference>
<evidence type="ECO:0000256" key="4">
    <source>
        <dbReference type="ARBA" id="ARBA00022692"/>
    </source>
</evidence>
<dbReference type="EMBL" id="QKTX01000003">
    <property type="protein sequence ID" value="PZV85381.1"/>
    <property type="molecule type" value="Genomic_DNA"/>
</dbReference>
<feature type="transmembrane region" description="Helical" evidence="7">
    <location>
        <begin position="121"/>
        <end position="141"/>
    </location>
</feature>
<dbReference type="InterPro" id="IPR011014">
    <property type="entry name" value="MscS_channel_TM-2"/>
</dbReference>
<feature type="transmembrane region" description="Helical" evidence="7">
    <location>
        <begin position="77"/>
        <end position="101"/>
    </location>
</feature>
<evidence type="ECO:0000313" key="11">
    <source>
        <dbReference type="Proteomes" id="UP000248917"/>
    </source>
</evidence>
<dbReference type="InterPro" id="IPR010920">
    <property type="entry name" value="LSM_dom_sf"/>
</dbReference>
<proteinExistence type="inferred from homology"/>
<dbReference type="InterPro" id="IPR023408">
    <property type="entry name" value="MscS_beta-dom_sf"/>
</dbReference>
<dbReference type="InterPro" id="IPR006685">
    <property type="entry name" value="MscS_channel_2nd"/>
</dbReference>
<comment type="subcellular location">
    <subcellularLocation>
        <location evidence="1">Cell membrane</location>
        <topology evidence="1">Multi-pass membrane protein</topology>
    </subcellularLocation>
</comment>
<feature type="domain" description="Mechanosensitive ion channel MscS C-terminal" evidence="9">
    <location>
        <begin position="237"/>
        <end position="319"/>
    </location>
</feature>
<dbReference type="Gene3D" id="3.30.70.100">
    <property type="match status" value="1"/>
</dbReference>
<dbReference type="Gene3D" id="2.30.30.60">
    <property type="match status" value="1"/>
</dbReference>
<dbReference type="SUPFAM" id="SSF82689">
    <property type="entry name" value="Mechanosensitive channel protein MscS (YggB), C-terminal domain"/>
    <property type="match status" value="1"/>
</dbReference>
<evidence type="ECO:0000256" key="5">
    <source>
        <dbReference type="ARBA" id="ARBA00022989"/>
    </source>
</evidence>
<keyword evidence="3" id="KW-1003">Cell membrane</keyword>
<dbReference type="InterPro" id="IPR011066">
    <property type="entry name" value="MscS_channel_C_sf"/>
</dbReference>
<gene>
    <name evidence="10" type="ORF">CLV31_103173</name>
</gene>
<comment type="similarity">
    <text evidence="2">Belongs to the MscS (TC 1.A.23) family.</text>
</comment>
<dbReference type="SUPFAM" id="SSF82861">
    <property type="entry name" value="Mechanosensitive channel protein MscS (YggB), transmembrane region"/>
    <property type="match status" value="1"/>
</dbReference>
<evidence type="ECO:0000256" key="7">
    <source>
        <dbReference type="SAM" id="Phobius"/>
    </source>
</evidence>
<evidence type="ECO:0000256" key="6">
    <source>
        <dbReference type="ARBA" id="ARBA00023136"/>
    </source>
</evidence>
<keyword evidence="5 7" id="KW-1133">Transmembrane helix</keyword>
<evidence type="ECO:0000313" key="10">
    <source>
        <dbReference type="EMBL" id="PZV85381.1"/>
    </source>
</evidence>
<evidence type="ECO:0000259" key="9">
    <source>
        <dbReference type="Pfam" id="PF21082"/>
    </source>
</evidence>
<dbReference type="GO" id="GO:0005886">
    <property type="term" value="C:plasma membrane"/>
    <property type="evidence" value="ECO:0007669"/>
    <property type="project" value="UniProtKB-SubCell"/>
</dbReference>
<accession>A0A326RVD9</accession>
<reference evidence="10 11" key="1">
    <citation type="submission" date="2018-06" db="EMBL/GenBank/DDBJ databases">
        <title>Genomic Encyclopedia of Archaeal and Bacterial Type Strains, Phase II (KMG-II): from individual species to whole genera.</title>
        <authorList>
            <person name="Goeker M."/>
        </authorList>
    </citation>
    <scope>NUCLEOTIDE SEQUENCE [LARGE SCALE GENOMIC DNA]</scope>
    <source>
        <strain evidence="10 11">T4</strain>
    </source>
</reference>
<protein>
    <submittedName>
        <fullName evidence="10">Mechanosensitive ion channel-like protein</fullName>
    </submittedName>
</protein>
<dbReference type="Pfam" id="PF00924">
    <property type="entry name" value="MS_channel_2nd"/>
    <property type="match status" value="1"/>
</dbReference>
<sequence length="350" mass="39778">MEISYVLLENKRDNDDMTNFLDFQRLKNRINSLFLFLAGLFWAVIYLYNLAINDFVFSRLKNFLVEERSLGDSTFTFGSILLFIGLVYLSYLISNYLAYFVSIKDQKNDEQNSKKLGSSILLIRLGVLGLGFFIAITAAKIPLDKITIVLGALSVGIGFGLQTIINNLVSGVILAFERPIQIGDDIEVGNLTGKVKEVGIRASKIQAYDGSEIVVPNGDLLSKSLINWTLSDKKRRIELIISVSYDSDMEKVNSILNKVLDRESILKYPPPRVLMQNFSDSSVDFRVLFWIDNMNNMLLIRNEVMSEIYMAFKANDIEIPYPKRDLYLKSLPTQFRSISNPEDQQKSPES</sequence>
<evidence type="ECO:0000256" key="1">
    <source>
        <dbReference type="ARBA" id="ARBA00004651"/>
    </source>
</evidence>
<name>A0A326RVD9_9BACT</name>
<dbReference type="PANTHER" id="PTHR30347:SF1">
    <property type="entry name" value="MECHANOSENSITIVE CHANNEL MSCK"/>
    <property type="match status" value="1"/>
</dbReference>
<feature type="transmembrane region" description="Helical" evidence="7">
    <location>
        <begin position="33"/>
        <end position="57"/>
    </location>
</feature>
<dbReference type="Gene3D" id="1.10.287.1260">
    <property type="match status" value="1"/>
</dbReference>
<keyword evidence="6 7" id="KW-0472">Membrane</keyword>
<keyword evidence="4 7" id="KW-0812">Transmembrane</keyword>
<dbReference type="Proteomes" id="UP000248917">
    <property type="component" value="Unassembled WGS sequence"/>
</dbReference>